<evidence type="ECO:0000256" key="1">
    <source>
        <dbReference type="SAM" id="MobiDB-lite"/>
    </source>
</evidence>
<gene>
    <name evidence="2" type="ORF">CERSUDRAFT_97603</name>
</gene>
<accession>M2QBH3</accession>
<dbReference type="Proteomes" id="UP000016930">
    <property type="component" value="Unassembled WGS sequence"/>
</dbReference>
<evidence type="ECO:0000313" key="3">
    <source>
        <dbReference type="Proteomes" id="UP000016930"/>
    </source>
</evidence>
<sequence length="198" mass="21212">MPPPPTIRCTRPPHAHRSVWNISLGDLMANAPARTPQRRPRLPEPLKRACRTRRTAHGARRDSRVPLRPLALAPVQHPETSAAAATQPDASPPPHSTIQCASADPARRGLGIACSRRPTDGRGGRSAPLWHQRARAARPSRASALQPAVTSRGAAAGWLARARGAHGERAGTHHFADPSSNRAWHGPRGDVSVRGFGL</sequence>
<organism evidence="2 3">
    <name type="scientific">Ceriporiopsis subvermispora (strain B)</name>
    <name type="common">White-rot fungus</name>
    <name type="synonym">Gelatoporia subvermispora</name>
    <dbReference type="NCBI Taxonomy" id="914234"/>
    <lineage>
        <taxon>Eukaryota</taxon>
        <taxon>Fungi</taxon>
        <taxon>Dikarya</taxon>
        <taxon>Basidiomycota</taxon>
        <taxon>Agaricomycotina</taxon>
        <taxon>Agaricomycetes</taxon>
        <taxon>Polyporales</taxon>
        <taxon>Gelatoporiaceae</taxon>
        <taxon>Gelatoporia</taxon>
    </lineage>
</organism>
<feature type="compositionally biased region" description="Basic and acidic residues" evidence="1">
    <location>
        <begin position="165"/>
        <end position="176"/>
    </location>
</feature>
<reference evidence="2 3" key="1">
    <citation type="journal article" date="2012" name="Proc. Natl. Acad. Sci. U.S.A.">
        <title>Comparative genomics of Ceriporiopsis subvermispora and Phanerochaete chrysosporium provide insight into selective ligninolysis.</title>
        <authorList>
            <person name="Fernandez-Fueyo E."/>
            <person name="Ruiz-Duenas F.J."/>
            <person name="Ferreira P."/>
            <person name="Floudas D."/>
            <person name="Hibbett D.S."/>
            <person name="Canessa P."/>
            <person name="Larrondo L.F."/>
            <person name="James T.Y."/>
            <person name="Seelenfreund D."/>
            <person name="Lobos S."/>
            <person name="Polanco R."/>
            <person name="Tello M."/>
            <person name="Honda Y."/>
            <person name="Watanabe T."/>
            <person name="Watanabe T."/>
            <person name="Ryu J.S."/>
            <person name="Kubicek C.P."/>
            <person name="Schmoll M."/>
            <person name="Gaskell J."/>
            <person name="Hammel K.E."/>
            <person name="St John F.J."/>
            <person name="Vanden Wymelenberg A."/>
            <person name="Sabat G."/>
            <person name="Splinter BonDurant S."/>
            <person name="Syed K."/>
            <person name="Yadav J.S."/>
            <person name="Doddapaneni H."/>
            <person name="Subramanian V."/>
            <person name="Lavin J.L."/>
            <person name="Oguiza J.A."/>
            <person name="Perez G."/>
            <person name="Pisabarro A.G."/>
            <person name="Ramirez L."/>
            <person name="Santoyo F."/>
            <person name="Master E."/>
            <person name="Coutinho P.M."/>
            <person name="Henrissat B."/>
            <person name="Lombard V."/>
            <person name="Magnuson J.K."/>
            <person name="Kuees U."/>
            <person name="Hori C."/>
            <person name="Igarashi K."/>
            <person name="Samejima M."/>
            <person name="Held B.W."/>
            <person name="Barry K.W."/>
            <person name="LaButti K.M."/>
            <person name="Lapidus A."/>
            <person name="Lindquist E.A."/>
            <person name="Lucas S.M."/>
            <person name="Riley R."/>
            <person name="Salamov A.A."/>
            <person name="Hoffmeister D."/>
            <person name="Schwenk D."/>
            <person name="Hadar Y."/>
            <person name="Yarden O."/>
            <person name="de Vries R.P."/>
            <person name="Wiebenga A."/>
            <person name="Stenlid J."/>
            <person name="Eastwood D."/>
            <person name="Grigoriev I.V."/>
            <person name="Berka R.M."/>
            <person name="Blanchette R.A."/>
            <person name="Kersten P."/>
            <person name="Martinez A.T."/>
            <person name="Vicuna R."/>
            <person name="Cullen D."/>
        </authorList>
    </citation>
    <scope>NUCLEOTIDE SEQUENCE [LARGE SCALE GENOMIC DNA]</scope>
    <source>
        <strain evidence="2 3">B</strain>
    </source>
</reference>
<protein>
    <submittedName>
        <fullName evidence="2">Uncharacterized protein</fullName>
    </submittedName>
</protein>
<evidence type="ECO:0000313" key="2">
    <source>
        <dbReference type="EMBL" id="EMD34343.1"/>
    </source>
</evidence>
<dbReference type="AlphaFoldDB" id="M2QBH3"/>
<feature type="compositionally biased region" description="Basic residues" evidence="1">
    <location>
        <begin position="48"/>
        <end position="58"/>
    </location>
</feature>
<dbReference type="EMBL" id="KB445803">
    <property type="protein sequence ID" value="EMD34343.1"/>
    <property type="molecule type" value="Genomic_DNA"/>
</dbReference>
<keyword evidence="3" id="KW-1185">Reference proteome</keyword>
<feature type="region of interest" description="Disordered" evidence="1">
    <location>
        <begin position="30"/>
        <end position="104"/>
    </location>
</feature>
<name>M2QBH3_CERS8</name>
<dbReference type="HOGENOM" id="CLU_1377963_0_0_1"/>
<proteinExistence type="predicted"/>
<feature type="region of interest" description="Disordered" evidence="1">
    <location>
        <begin position="163"/>
        <end position="189"/>
    </location>
</feature>